<reference evidence="5" key="1">
    <citation type="submission" date="2017-12" db="EMBL/GenBank/DDBJ databases">
        <title>Sequencing the genomes of 1000 Actinobacteria strains.</title>
        <authorList>
            <person name="Klenk H.-P."/>
        </authorList>
    </citation>
    <scope>NUCLEOTIDE SEQUENCE [LARGE SCALE GENOMIC DNA]</scope>
    <source>
        <strain evidence="5">DSM 44228</strain>
    </source>
</reference>
<feature type="domain" description="AMP-dependent synthetase/ligase" evidence="3">
    <location>
        <begin position="102"/>
        <end position="283"/>
    </location>
</feature>
<dbReference type="PANTHER" id="PTHR43201">
    <property type="entry name" value="ACYL-COA SYNTHETASE"/>
    <property type="match status" value="1"/>
</dbReference>
<evidence type="ECO:0000256" key="2">
    <source>
        <dbReference type="SAM" id="MobiDB-lite"/>
    </source>
</evidence>
<dbReference type="Pfam" id="PF13193">
    <property type="entry name" value="AMP-binding_C"/>
    <property type="match status" value="1"/>
</dbReference>
<dbReference type="AlphaFoldDB" id="A0A2N3Y6J3"/>
<dbReference type="Proteomes" id="UP000233786">
    <property type="component" value="Unassembled WGS sequence"/>
</dbReference>
<comment type="similarity">
    <text evidence="1">Belongs to the ATP-dependent AMP-binding enzyme family.</text>
</comment>
<dbReference type="Pfam" id="PF00501">
    <property type="entry name" value="AMP-binding"/>
    <property type="match status" value="1"/>
</dbReference>
<accession>A0A2N3Y6J3</accession>
<dbReference type="EMBL" id="PJNB01000001">
    <property type="protein sequence ID" value="PKW18554.1"/>
    <property type="molecule type" value="Genomic_DNA"/>
</dbReference>
<feature type="region of interest" description="Disordered" evidence="2">
    <location>
        <begin position="84"/>
        <end position="113"/>
    </location>
</feature>
<dbReference type="InterPro" id="IPR045851">
    <property type="entry name" value="AMP-bd_C_sf"/>
</dbReference>
<feature type="domain" description="AMP-binding enzyme C-terminal" evidence="4">
    <location>
        <begin position="331"/>
        <end position="399"/>
    </location>
</feature>
<dbReference type="OrthoDB" id="3444674at2"/>
<dbReference type="GO" id="GO:0006631">
    <property type="term" value="P:fatty acid metabolic process"/>
    <property type="evidence" value="ECO:0007669"/>
    <property type="project" value="TreeGrafter"/>
</dbReference>
<evidence type="ECO:0000256" key="1">
    <source>
        <dbReference type="ARBA" id="ARBA00006432"/>
    </source>
</evidence>
<protein>
    <submittedName>
        <fullName evidence="5">Acyl-CoA synthetase (AMP-forming)/AMP-acid ligase II</fullName>
    </submittedName>
</protein>
<dbReference type="STRING" id="994479.GCA_000194155_04762"/>
<dbReference type="Gene3D" id="3.40.50.12780">
    <property type="entry name" value="N-terminal domain of ligase-like"/>
    <property type="match status" value="1"/>
</dbReference>
<dbReference type="InterPro" id="IPR000873">
    <property type="entry name" value="AMP-dep_synth/lig_dom"/>
</dbReference>
<organism evidence="5 6">
    <name type="scientific">Saccharopolyspora spinosa</name>
    <dbReference type="NCBI Taxonomy" id="60894"/>
    <lineage>
        <taxon>Bacteria</taxon>
        <taxon>Bacillati</taxon>
        <taxon>Actinomycetota</taxon>
        <taxon>Actinomycetes</taxon>
        <taxon>Pseudonocardiales</taxon>
        <taxon>Pseudonocardiaceae</taxon>
        <taxon>Saccharopolyspora</taxon>
    </lineage>
</organism>
<proteinExistence type="inferred from homology"/>
<comment type="caution">
    <text evidence="5">The sequence shown here is derived from an EMBL/GenBank/DDBJ whole genome shotgun (WGS) entry which is preliminary data.</text>
</comment>
<dbReference type="Gene3D" id="3.30.300.30">
    <property type="match status" value="1"/>
</dbReference>
<dbReference type="GO" id="GO:0031956">
    <property type="term" value="F:medium-chain fatty acid-CoA ligase activity"/>
    <property type="evidence" value="ECO:0007669"/>
    <property type="project" value="TreeGrafter"/>
</dbReference>
<keyword evidence="6" id="KW-1185">Reference proteome</keyword>
<evidence type="ECO:0000259" key="4">
    <source>
        <dbReference type="Pfam" id="PF13193"/>
    </source>
</evidence>
<dbReference type="RefSeq" id="WP_029535672.1">
    <property type="nucleotide sequence ID" value="NZ_CP061007.1"/>
</dbReference>
<dbReference type="PANTHER" id="PTHR43201:SF8">
    <property type="entry name" value="ACYL-COA SYNTHETASE FAMILY MEMBER 3"/>
    <property type="match status" value="1"/>
</dbReference>
<keyword evidence="5" id="KW-0436">Ligase</keyword>
<name>A0A2N3Y6J3_SACSN</name>
<sequence>MNAPPAGENRLAAGGFHGSWNALPKRVLPPHRCAVIAHDQLDALAAVWEHHQRSGSELLIIPASRYDDQLAAELEDAGFTLLGTPERRAPTSETTPATPGRIWVSTSGSSGRPKRVAHTLQGLTTVSTPQAARRWLLPFTPGTYAWWQLVTLSLNVPGQDLVTVEADGLSAWPAFAAAEGVTAVSATPTFWRHSLLRDRAAVTALQLEQITLGGEPVDQRLLNELTTAFPEARVSWIYASTETGAAFAVHDGKAGFPVSWLENHTPERPQLRVADGELLVKSPYQSIELQGFVRTGDRAEIHDGRVHITGRISHDQLNIGGSKIAASTVGQVLTDHPSVAWAQVRARRAPLVGELVTAEVVTTTEVDIAELTSWCSSRLPDYAVPRLITFREEVTLKASLKSDL</sequence>
<evidence type="ECO:0000313" key="6">
    <source>
        <dbReference type="Proteomes" id="UP000233786"/>
    </source>
</evidence>
<evidence type="ECO:0000313" key="5">
    <source>
        <dbReference type="EMBL" id="PKW18554.1"/>
    </source>
</evidence>
<gene>
    <name evidence="5" type="ORF">A8926_6651</name>
</gene>
<dbReference type="InterPro" id="IPR025110">
    <property type="entry name" value="AMP-bd_C"/>
</dbReference>
<evidence type="ECO:0000259" key="3">
    <source>
        <dbReference type="Pfam" id="PF00501"/>
    </source>
</evidence>
<dbReference type="SUPFAM" id="SSF56801">
    <property type="entry name" value="Acetyl-CoA synthetase-like"/>
    <property type="match status" value="1"/>
</dbReference>
<dbReference type="InterPro" id="IPR042099">
    <property type="entry name" value="ANL_N_sf"/>
</dbReference>